<dbReference type="AlphaFoldDB" id="A0A2P1MA84"/>
<protein>
    <submittedName>
        <fullName evidence="2">Uncharacterized protein</fullName>
    </submittedName>
</protein>
<dbReference type="EMBL" id="MF828624">
    <property type="protein sequence ID" value="AVP27573.1"/>
    <property type="molecule type" value="Genomic_DNA"/>
</dbReference>
<organism evidence="2">
    <name type="scientific">Helianthus annuus</name>
    <name type="common">Common sunflower</name>
    <dbReference type="NCBI Taxonomy" id="4232"/>
    <lineage>
        <taxon>Eukaryota</taxon>
        <taxon>Viridiplantae</taxon>
        <taxon>Streptophyta</taxon>
        <taxon>Embryophyta</taxon>
        <taxon>Tracheophyta</taxon>
        <taxon>Spermatophyta</taxon>
        <taxon>Magnoliopsida</taxon>
        <taxon>eudicotyledons</taxon>
        <taxon>Gunneridae</taxon>
        <taxon>Pentapetalae</taxon>
        <taxon>asterids</taxon>
        <taxon>campanulids</taxon>
        <taxon>Asterales</taxon>
        <taxon>Asteraceae</taxon>
        <taxon>Asteroideae</taxon>
        <taxon>Heliantheae alliance</taxon>
        <taxon>Heliantheae</taxon>
        <taxon>Helianthus</taxon>
    </lineage>
</organism>
<keyword evidence="1" id="KW-0732">Signal</keyword>
<name>A0A2P1MA84_HELAN</name>
<accession>A0A2P1MA84</accession>
<evidence type="ECO:0000313" key="2">
    <source>
        <dbReference type="EMBL" id="AVP27573.1"/>
    </source>
</evidence>
<evidence type="ECO:0000256" key="1">
    <source>
        <dbReference type="SAM" id="SignalP"/>
    </source>
</evidence>
<reference evidence="2" key="1">
    <citation type="journal article" date="2018" name="Int. J. Mol. Sci.">
        <title>Recombination Events Involving the atp9 Gene Are Associated with Male Sterility of CMS PET2 in Sunflower.</title>
        <authorList>
            <person name="Reddemann A."/>
            <person name="Horn R."/>
        </authorList>
    </citation>
    <scope>NUCLEOTIDE SEQUENCE</scope>
    <source>
        <strain evidence="2">CMS PET2</strain>
    </source>
</reference>
<keyword evidence="2" id="KW-0496">Mitochondrion</keyword>
<proteinExistence type="predicted"/>
<feature type="signal peptide" evidence="1">
    <location>
        <begin position="1"/>
        <end position="19"/>
    </location>
</feature>
<geneLocation type="mitochondrion" evidence="2"/>
<gene>
    <name evidence="2" type="primary">orf279</name>
</gene>
<feature type="chain" id="PRO_5015196422" evidence="1">
    <location>
        <begin position="20"/>
        <end position="92"/>
    </location>
</feature>
<sequence>MRFIVALLIASLFVDKADSELSFIPRPNLYPCASYSPGVRSQKYSHPCPLTSIPRASYPFSFNHGGVANQNEKLTLGLGIIRLELMTSTTSR</sequence>